<feature type="transmembrane region" description="Helical" evidence="1">
    <location>
        <begin position="147"/>
        <end position="165"/>
    </location>
</feature>
<evidence type="ECO:0000256" key="1">
    <source>
        <dbReference type="SAM" id="Phobius"/>
    </source>
</evidence>
<keyword evidence="3" id="KW-1185">Reference proteome</keyword>
<proteinExistence type="predicted"/>
<evidence type="ECO:0008006" key="4">
    <source>
        <dbReference type="Google" id="ProtNLM"/>
    </source>
</evidence>
<keyword evidence="1" id="KW-0472">Membrane</keyword>
<evidence type="ECO:0000313" key="3">
    <source>
        <dbReference type="Proteomes" id="UP001176961"/>
    </source>
</evidence>
<organism evidence="2 3">
    <name type="scientific">Cylicocyclus nassatus</name>
    <name type="common">Nematode worm</name>
    <dbReference type="NCBI Taxonomy" id="53992"/>
    <lineage>
        <taxon>Eukaryota</taxon>
        <taxon>Metazoa</taxon>
        <taxon>Ecdysozoa</taxon>
        <taxon>Nematoda</taxon>
        <taxon>Chromadorea</taxon>
        <taxon>Rhabditida</taxon>
        <taxon>Rhabditina</taxon>
        <taxon>Rhabditomorpha</taxon>
        <taxon>Strongyloidea</taxon>
        <taxon>Strongylidae</taxon>
        <taxon>Cylicocyclus</taxon>
    </lineage>
</organism>
<name>A0AA36HHP5_CYLNA</name>
<keyword evidence="1" id="KW-0812">Transmembrane</keyword>
<dbReference type="EMBL" id="CATQJL010000326">
    <property type="protein sequence ID" value="CAJ0610347.1"/>
    <property type="molecule type" value="Genomic_DNA"/>
</dbReference>
<evidence type="ECO:0000313" key="2">
    <source>
        <dbReference type="EMBL" id="CAJ0610347.1"/>
    </source>
</evidence>
<feature type="transmembrane region" description="Helical" evidence="1">
    <location>
        <begin position="256"/>
        <end position="276"/>
    </location>
</feature>
<feature type="transmembrane region" description="Helical" evidence="1">
    <location>
        <begin position="215"/>
        <end position="235"/>
    </location>
</feature>
<accession>A0AA36HHP5</accession>
<comment type="caution">
    <text evidence="2">The sequence shown here is derived from an EMBL/GenBank/DDBJ whole genome shotgun (WGS) entry which is preliminary data.</text>
</comment>
<feature type="transmembrane region" description="Helical" evidence="1">
    <location>
        <begin position="52"/>
        <end position="74"/>
    </location>
</feature>
<keyword evidence="1" id="KW-1133">Transmembrane helix</keyword>
<feature type="transmembrane region" description="Helical" evidence="1">
    <location>
        <begin position="177"/>
        <end position="195"/>
    </location>
</feature>
<feature type="transmembrane region" description="Helical" evidence="1">
    <location>
        <begin position="305"/>
        <end position="325"/>
    </location>
</feature>
<reference evidence="2" key="1">
    <citation type="submission" date="2023-07" db="EMBL/GenBank/DDBJ databases">
        <authorList>
            <consortium name="CYATHOMIX"/>
        </authorList>
    </citation>
    <scope>NUCLEOTIDE SEQUENCE</scope>
    <source>
        <strain evidence="2">N/A</strain>
    </source>
</reference>
<protein>
    <recommendedName>
        <fullName evidence="4">G protein-coupled receptor</fullName>
    </recommendedName>
</protein>
<feature type="transmembrane region" description="Helical" evidence="1">
    <location>
        <begin position="86"/>
        <end position="112"/>
    </location>
</feature>
<dbReference type="AlphaFoldDB" id="A0AA36HHP5"/>
<gene>
    <name evidence="2" type="ORF">CYNAS_LOCUS22330</name>
</gene>
<dbReference type="Proteomes" id="UP001176961">
    <property type="component" value="Unassembled WGS sequence"/>
</dbReference>
<sequence>MNNSFGDQSTSWSVEENSIKWVAELLIHNSSTNESAHYLPILALNTSVYTNISLIVFYCIVLPLNVFLFASIVPELTRSSVMKLKLLVATLVAVNILWSVTWLFLSVAVTIIQESDEVMFILNAEEDGVYLQKSIWEIVAHQLIENLLSVQSIVIFAISIDRYLNLFSSYATNCENIFAKMFLVIVPFLTAATVFDHRVLALVLPAESAVFCRLCLLLCPSLLAVTLLLIALFPTESKNGFEPRFPMSMSIALPRVMLLVAILDVFWRTAFFFQLIEVDFEFHIITGSQTGDHMLQNFLNATYEVAVFIVHFSTFYLPILLMVFVRHYRTQSSSRFSQISAMLCCRSDTVVDYRCETMRSILADQKKRRSMMMSVH</sequence>